<dbReference type="Proteomes" id="UP000232883">
    <property type="component" value="Chromosome"/>
</dbReference>
<dbReference type="InterPro" id="IPR005733">
    <property type="entry name" value="TopoI_bac-type"/>
</dbReference>
<dbReference type="OrthoDB" id="9804262at2"/>
<evidence type="ECO:0000256" key="2">
    <source>
        <dbReference type="ARBA" id="ARBA00009446"/>
    </source>
</evidence>
<feature type="domain" description="Toprim" evidence="9">
    <location>
        <begin position="3"/>
        <end position="120"/>
    </location>
</feature>
<dbReference type="Gene3D" id="2.70.20.10">
    <property type="entry name" value="Topoisomerase I, domain 3"/>
    <property type="match status" value="1"/>
</dbReference>
<protein>
    <recommendedName>
        <fullName evidence="8">DNA topoisomerase 1</fullName>
        <ecNumber evidence="8">5.6.2.1</ecNumber>
    </recommendedName>
    <alternativeName>
        <fullName evidence="8">DNA topoisomerase I</fullName>
    </alternativeName>
</protein>
<dbReference type="PRINTS" id="PR00417">
    <property type="entry name" value="PRTPISMRASEI"/>
</dbReference>
<dbReference type="KEGG" id="spir:CWM47_21285"/>
<dbReference type="InterPro" id="IPR006171">
    <property type="entry name" value="TOPRIM_dom"/>
</dbReference>
<dbReference type="CDD" id="cd00186">
    <property type="entry name" value="TOP1Ac"/>
    <property type="match status" value="1"/>
</dbReference>
<evidence type="ECO:0000259" key="10">
    <source>
        <dbReference type="PROSITE" id="PS52039"/>
    </source>
</evidence>
<dbReference type="Pfam" id="PF01751">
    <property type="entry name" value="Toprim"/>
    <property type="match status" value="1"/>
</dbReference>
<evidence type="ECO:0000313" key="12">
    <source>
        <dbReference type="Proteomes" id="UP000232883"/>
    </source>
</evidence>
<dbReference type="SMART" id="SM00437">
    <property type="entry name" value="TOP1Ac"/>
    <property type="match status" value="1"/>
</dbReference>
<feature type="site" description="Interaction with DNA" evidence="8">
    <location>
        <position position="155"/>
    </location>
</feature>
<dbReference type="Pfam" id="PF01131">
    <property type="entry name" value="Topoisom_bac"/>
    <property type="match status" value="2"/>
</dbReference>
<comment type="subunit">
    <text evidence="8">Monomer.</text>
</comment>
<dbReference type="EC" id="5.6.2.1" evidence="8"/>
<reference evidence="11 12" key="1">
    <citation type="submission" date="2017-11" db="EMBL/GenBank/DDBJ databases">
        <title>Taxonomic description and genome sequences of Spirosoma HA7 sp. nov., isolated from pollen microhabitat of Corylus avellana.</title>
        <authorList>
            <person name="Ambika Manirajan B."/>
            <person name="Suarez C."/>
            <person name="Ratering S."/>
            <person name="Geissler-Plaum R."/>
            <person name="Cardinale M."/>
            <person name="Sylvia S."/>
        </authorList>
    </citation>
    <scope>NUCLEOTIDE SEQUENCE [LARGE SCALE GENOMIC DNA]</scope>
    <source>
        <strain evidence="11 12">HA7</strain>
    </source>
</reference>
<keyword evidence="12" id="KW-1185">Reference proteome</keyword>
<evidence type="ECO:0000313" key="11">
    <source>
        <dbReference type="EMBL" id="AUD04143.1"/>
    </source>
</evidence>
<dbReference type="InterPro" id="IPR023405">
    <property type="entry name" value="Topo_IA_core_domain"/>
</dbReference>
<comment type="catalytic activity">
    <reaction evidence="1 8">
        <text>ATP-independent breakage of single-stranded DNA, followed by passage and rejoining.</text>
        <dbReference type="EC" id="5.6.2.1"/>
    </reaction>
</comment>
<evidence type="ECO:0000256" key="3">
    <source>
        <dbReference type="ARBA" id="ARBA00022723"/>
    </source>
</evidence>
<dbReference type="InterPro" id="IPR013497">
    <property type="entry name" value="Topo_IA_cen"/>
</dbReference>
<dbReference type="HAMAP" id="MF_00952">
    <property type="entry name" value="Topoisom_1_prok"/>
    <property type="match status" value="1"/>
</dbReference>
<dbReference type="InterPro" id="IPR003601">
    <property type="entry name" value="Topo_IA_2"/>
</dbReference>
<dbReference type="GO" id="GO:0046872">
    <property type="term" value="F:metal ion binding"/>
    <property type="evidence" value="ECO:0007669"/>
    <property type="project" value="UniProtKB-KW"/>
</dbReference>
<feature type="site" description="Interaction with DNA" evidence="8">
    <location>
        <position position="150"/>
    </location>
</feature>
<dbReference type="PANTHER" id="PTHR42785">
    <property type="entry name" value="DNA TOPOISOMERASE, TYPE IA, CORE"/>
    <property type="match status" value="1"/>
</dbReference>
<dbReference type="Gene3D" id="3.40.50.140">
    <property type="match status" value="1"/>
</dbReference>
<dbReference type="AlphaFoldDB" id="A0A2K8Z2P1"/>
<dbReference type="PROSITE" id="PS52039">
    <property type="entry name" value="TOPO_IA_2"/>
    <property type="match status" value="1"/>
</dbReference>
<proteinExistence type="inferred from homology"/>
<dbReference type="InterPro" id="IPR013824">
    <property type="entry name" value="Topo_IA_cen_sub1"/>
</dbReference>
<dbReference type="SMART" id="SM00436">
    <property type="entry name" value="TOP1Bc"/>
    <property type="match status" value="1"/>
</dbReference>
<feature type="site" description="Interaction with DNA" evidence="8">
    <location>
        <position position="146"/>
    </location>
</feature>
<dbReference type="InterPro" id="IPR013825">
    <property type="entry name" value="Topo_IA_cen_sub2"/>
</dbReference>
<dbReference type="Gene3D" id="1.10.290.10">
    <property type="entry name" value="Topoisomerase I, domain 4"/>
    <property type="match status" value="1"/>
</dbReference>
<evidence type="ECO:0000256" key="5">
    <source>
        <dbReference type="ARBA" id="ARBA00023029"/>
    </source>
</evidence>
<feature type="active site" description="O-(5'-phospho-DNA)-tyrosine intermediate" evidence="8">
    <location>
        <position position="303"/>
    </location>
</feature>
<dbReference type="EMBL" id="CP025096">
    <property type="protein sequence ID" value="AUD04143.1"/>
    <property type="molecule type" value="Genomic_DNA"/>
</dbReference>
<dbReference type="SMART" id="SM00493">
    <property type="entry name" value="TOPRIM"/>
    <property type="match status" value="1"/>
</dbReference>
<keyword evidence="6 8" id="KW-0238">DNA-binding</keyword>
<name>A0A2K8Z2P1_9BACT</name>
<evidence type="ECO:0000256" key="4">
    <source>
        <dbReference type="ARBA" id="ARBA00022842"/>
    </source>
</evidence>
<dbReference type="SUPFAM" id="SSF56712">
    <property type="entry name" value="Prokaryotic type I DNA topoisomerase"/>
    <property type="match status" value="1"/>
</dbReference>
<dbReference type="InterPro" id="IPR025589">
    <property type="entry name" value="Toprim_C_rpt"/>
</dbReference>
<dbReference type="InterPro" id="IPR013826">
    <property type="entry name" value="Topo_IA_cen_sub3"/>
</dbReference>
<feature type="site" description="Interaction with DNA" evidence="8">
    <location>
        <position position="305"/>
    </location>
</feature>
<dbReference type="Pfam" id="PF13368">
    <property type="entry name" value="Toprim_C_rpt"/>
    <property type="match status" value="1"/>
</dbReference>
<dbReference type="NCBIfam" id="TIGR01051">
    <property type="entry name" value="topA_bact"/>
    <property type="match status" value="1"/>
</dbReference>
<feature type="domain" description="Topo IA-type catalytic" evidence="10">
    <location>
        <begin position="136"/>
        <end position="590"/>
    </location>
</feature>
<accession>A0A2K8Z2P1</accession>
<organism evidence="11 12">
    <name type="scientific">Spirosoma pollinicola</name>
    <dbReference type="NCBI Taxonomy" id="2057025"/>
    <lineage>
        <taxon>Bacteria</taxon>
        <taxon>Pseudomonadati</taxon>
        <taxon>Bacteroidota</taxon>
        <taxon>Cytophagia</taxon>
        <taxon>Cytophagales</taxon>
        <taxon>Cytophagaceae</taxon>
        <taxon>Spirosoma</taxon>
    </lineage>
</organism>
<keyword evidence="7 8" id="KW-0413">Isomerase</keyword>
<dbReference type="GO" id="GO:0003677">
    <property type="term" value="F:DNA binding"/>
    <property type="evidence" value="ECO:0007669"/>
    <property type="project" value="UniProtKB-KW"/>
</dbReference>
<feature type="site" description="Interaction with DNA" evidence="8">
    <location>
        <position position="147"/>
    </location>
</feature>
<dbReference type="InterPro" id="IPR003602">
    <property type="entry name" value="Topo_IA_DNA-bd_dom"/>
</dbReference>
<evidence type="ECO:0000256" key="7">
    <source>
        <dbReference type="ARBA" id="ARBA00023235"/>
    </source>
</evidence>
<dbReference type="PROSITE" id="PS50880">
    <property type="entry name" value="TOPRIM"/>
    <property type="match status" value="1"/>
</dbReference>
<comment type="similarity">
    <text evidence="2 8">Belongs to the type IA topoisomerase family.</text>
</comment>
<sequence>MAKHLLIVESPNKKQKLLQYLDDLYGSGQWYVAASVGHVQDLPEKELGINRERNYSMSYQVSRDKEKVVTGLKNLVREVGADNVILATDPDREGEAISWHLSRLLNISPDKAQRATFQEITKSAIKSALDSRRPINMSLVKAQEARRAIDRIAGYEVSDIARRKTGKNLTAGRVQSVALKLIVEREKTISSFTDQFSFKLTAVFTSPKNEFIKANYVGAGEADSQKMNALPILQAYLNSATGKLWRLLDKQSKPVLRQPGPAFTTSSLQQEAIRKLSKGNDRWGAKRVMEVAQALFAAGHITYMRTDSPNLSLEAVEAIQEQVISQFGETYFQPRRFPVKADAQEAHEAIRPTHMDVRMAGTNGDEQSLYRLIYTRAMASQMKPTQYEETILTIGTGQPIDTFQAKASTLIFEGYRAVYTESDEEEASEDESVISPVAVGTTLRLDQMQGKQTYRQPPKRFDEATLIKSMEQKGIGRPSTYASILSTIQKRNYAETGNVAARKLPTTIITLKQGTIRTTTEQQSVGGDKAKLVPTATGIQLADFLEANFSPLIDYGFTAGMEKQLDEIVEGKSKFLTVIQSYDQMHQRMIAHVEATLSDAKRETATRLLGEYKNKPVRVGTSKQGTYLLYADAFTGVESLAADEVTLELAIPMLESSSSAPAAKGLTIIHKAGKYEVRKGQFGYYLTDGVTNAKLPKQFATESQMKTIKAADAQTIIKAYLEWKRKATNK</sequence>
<dbReference type="RefSeq" id="WP_100990209.1">
    <property type="nucleotide sequence ID" value="NZ_CP025096.1"/>
</dbReference>
<dbReference type="GO" id="GO:0003917">
    <property type="term" value="F:DNA topoisomerase type I (single strand cut, ATP-independent) activity"/>
    <property type="evidence" value="ECO:0007669"/>
    <property type="project" value="UniProtKB-UniRule"/>
</dbReference>
<evidence type="ECO:0000259" key="9">
    <source>
        <dbReference type="PROSITE" id="PS50880"/>
    </source>
</evidence>
<evidence type="ECO:0000256" key="1">
    <source>
        <dbReference type="ARBA" id="ARBA00000213"/>
    </source>
</evidence>
<dbReference type="GO" id="GO:0006265">
    <property type="term" value="P:DNA topological change"/>
    <property type="evidence" value="ECO:0007669"/>
    <property type="project" value="UniProtKB-UniRule"/>
</dbReference>
<gene>
    <name evidence="8 11" type="primary">topA</name>
    <name evidence="11" type="ORF">CWM47_21285</name>
</gene>
<keyword evidence="4" id="KW-0460">Magnesium</keyword>
<comment type="function">
    <text evidence="8">Releases the supercoiling and torsional tension of DNA, which is introduced during the DNA replication and transcription, by transiently cleaving and rejoining one strand of the DNA duplex. Introduces a single-strand break via transesterification at a target site in duplex DNA. The scissile phosphodiester is attacked by the catalytic tyrosine of the enzyme, resulting in the formation of a DNA-(5'-phosphotyrosyl)-enzyme intermediate and the expulsion of a 3'-OH DNA strand. The free DNA strand then undergoes passage around the unbroken strand, thus removing DNA supercoils. Finally, in the religation step, the DNA 3'-OH attacks the covalent intermediate to expel the active-site tyrosine and restore the DNA phosphodiester backbone.</text>
</comment>
<feature type="site" description="Interaction with DNA" evidence="8">
    <location>
        <position position="491"/>
    </location>
</feature>
<dbReference type="Gene3D" id="1.10.460.10">
    <property type="entry name" value="Topoisomerase I, domain 2"/>
    <property type="match status" value="2"/>
</dbReference>
<keyword evidence="5 8" id="KW-0799">Topoisomerase</keyword>
<feature type="site" description="Interaction with DNA" evidence="8">
    <location>
        <position position="38"/>
    </location>
</feature>
<dbReference type="InterPro" id="IPR000380">
    <property type="entry name" value="Topo_IA"/>
</dbReference>
<dbReference type="PANTHER" id="PTHR42785:SF1">
    <property type="entry name" value="DNA TOPOISOMERASE"/>
    <property type="match status" value="1"/>
</dbReference>
<keyword evidence="3" id="KW-0479">Metal-binding</keyword>
<evidence type="ECO:0000256" key="8">
    <source>
        <dbReference type="HAMAP-Rule" id="MF_00952"/>
    </source>
</evidence>
<comment type="caution">
    <text evidence="8">Lacks conserved residue(s) required for the propagation of feature annotation.</text>
</comment>
<evidence type="ECO:0000256" key="6">
    <source>
        <dbReference type="ARBA" id="ARBA00023125"/>
    </source>
</evidence>
<dbReference type="InterPro" id="IPR028612">
    <property type="entry name" value="Topoisom_1_IA"/>
</dbReference>